<dbReference type="RefSeq" id="WP_020816441.1">
    <property type="nucleotide sequence ID" value="NZ_ATAY01000076.1"/>
</dbReference>
<evidence type="ECO:0008006" key="4">
    <source>
        <dbReference type="Google" id="ProtNLM"/>
    </source>
</evidence>
<evidence type="ECO:0000256" key="1">
    <source>
        <dbReference type="SAM" id="Phobius"/>
    </source>
</evidence>
<organism evidence="2 3">
    <name type="scientific">Ruminiclostridium papyrosolvens C7</name>
    <dbReference type="NCBI Taxonomy" id="1330534"/>
    <lineage>
        <taxon>Bacteria</taxon>
        <taxon>Bacillati</taxon>
        <taxon>Bacillota</taxon>
        <taxon>Clostridia</taxon>
        <taxon>Eubacteriales</taxon>
        <taxon>Oscillospiraceae</taxon>
        <taxon>Ruminiclostridium</taxon>
    </lineage>
</organism>
<reference evidence="2 3" key="1">
    <citation type="journal article" date="2013" name="Genome Announc.">
        <title>Draft Genome Sequence of the Cellulolytic Bacterium Clostridium papyrosolvens C7 (ATCC 700395).</title>
        <authorList>
            <person name="Zepeda V."/>
            <person name="Dassa B."/>
            <person name="Borovok I."/>
            <person name="Lamed R."/>
            <person name="Bayer E.A."/>
            <person name="Cate J.H."/>
        </authorList>
    </citation>
    <scope>NUCLEOTIDE SEQUENCE [LARGE SCALE GENOMIC DNA]</scope>
    <source>
        <strain evidence="2 3">C7</strain>
    </source>
</reference>
<dbReference type="OrthoDB" id="2086226at2"/>
<comment type="caution">
    <text evidence="2">The sequence shown here is derived from an EMBL/GenBank/DDBJ whole genome shotgun (WGS) entry which is preliminary data.</text>
</comment>
<name>U4QYX0_9FIRM</name>
<dbReference type="EMBL" id="ATAY01000076">
    <property type="protein sequence ID" value="EPR10034.1"/>
    <property type="molecule type" value="Genomic_DNA"/>
</dbReference>
<evidence type="ECO:0000313" key="3">
    <source>
        <dbReference type="Proteomes" id="UP000016860"/>
    </source>
</evidence>
<dbReference type="AlphaFoldDB" id="U4QYX0"/>
<evidence type="ECO:0000313" key="2">
    <source>
        <dbReference type="EMBL" id="EPR10034.1"/>
    </source>
</evidence>
<accession>U4QYX0</accession>
<keyword evidence="1" id="KW-0472">Membrane</keyword>
<sequence>MHENKITGGGDGSSIGGVVVGGVIAGGAGAVIGSRKKTDPIKSELITYDNRETFLNFFEDNKVKHSLSFNYKDFDILNQLIPGKDYSIVNAIQTNAILTKVVNESKCTNAIDQIRELAKLKDEGILTEQEFSDKK</sequence>
<protein>
    <recommendedName>
        <fullName evidence="4">SHOCT domain-containing protein</fullName>
    </recommendedName>
</protein>
<keyword evidence="1" id="KW-1133">Transmembrane helix</keyword>
<dbReference type="Proteomes" id="UP000016860">
    <property type="component" value="Unassembled WGS sequence"/>
</dbReference>
<dbReference type="PATRIC" id="fig|1330534.3.peg.2975"/>
<keyword evidence="1" id="KW-0812">Transmembrane</keyword>
<gene>
    <name evidence="2" type="ORF">L323_15015</name>
</gene>
<proteinExistence type="predicted"/>
<feature type="transmembrane region" description="Helical" evidence="1">
    <location>
        <begin position="12"/>
        <end position="32"/>
    </location>
</feature>